<keyword evidence="3" id="KW-0479">Metal-binding</keyword>
<evidence type="ECO:0000256" key="6">
    <source>
        <dbReference type="ARBA" id="ARBA00022806"/>
    </source>
</evidence>
<dbReference type="Proteomes" id="UP000639010">
    <property type="component" value="Unassembled WGS sequence"/>
</dbReference>
<evidence type="ECO:0000256" key="4">
    <source>
        <dbReference type="ARBA" id="ARBA00022741"/>
    </source>
</evidence>
<dbReference type="Pfam" id="PF21384">
    <property type="entry name" value="Cas3_I-F_Cas2"/>
    <property type="match status" value="1"/>
</dbReference>
<dbReference type="InterPro" id="IPR048823">
    <property type="entry name" value="Cas3_I-F_Cas2"/>
</dbReference>
<name>A0ABR9H8Z8_9BACT</name>
<dbReference type="GO" id="GO:0016787">
    <property type="term" value="F:hydrolase activity"/>
    <property type="evidence" value="ECO:0007669"/>
    <property type="project" value="UniProtKB-KW"/>
</dbReference>
<evidence type="ECO:0000256" key="1">
    <source>
        <dbReference type="ARBA" id="ARBA00006847"/>
    </source>
</evidence>
<dbReference type="EMBL" id="JADBGG010000048">
    <property type="protein sequence ID" value="MBE1427180.1"/>
    <property type="molecule type" value="Genomic_DNA"/>
</dbReference>
<dbReference type="Gene3D" id="1.10.3210.30">
    <property type="match status" value="1"/>
</dbReference>
<dbReference type="Pfam" id="PF21802">
    <property type="entry name" value="Cas3-like_C"/>
    <property type="match status" value="1"/>
</dbReference>
<dbReference type="InterPro" id="IPR013395">
    <property type="entry name" value="CRISPR-assoc_Cas3_yers"/>
</dbReference>
<dbReference type="RefSeq" id="WP_192624952.1">
    <property type="nucleotide sequence ID" value="NZ_JADBGG010000048.1"/>
</dbReference>
<feature type="domain" description="HD Cas3-type" evidence="9">
    <location>
        <begin position="102"/>
        <end position="318"/>
    </location>
</feature>
<keyword evidence="8" id="KW-0051">Antiviral defense</keyword>
<dbReference type="InterPro" id="IPR027417">
    <property type="entry name" value="P-loop_NTPase"/>
</dbReference>
<reference evidence="10 11" key="1">
    <citation type="submission" date="2020-10" db="EMBL/GenBank/DDBJ databases">
        <title>Genomic Encyclopedia of Type Strains, Phase IV (KMG-IV): sequencing the most valuable type-strain genomes for metagenomic binning, comparative biology and taxonomic classification.</title>
        <authorList>
            <person name="Goeker M."/>
        </authorList>
    </citation>
    <scope>NUCLEOTIDE SEQUENCE [LARGE SCALE GENOMIC DNA]</scope>
    <source>
        <strain evidence="10 11">DSM 4194</strain>
    </source>
</reference>
<dbReference type="InterPro" id="IPR054712">
    <property type="entry name" value="Cas3-like_dom"/>
</dbReference>
<proteinExistence type="inferred from homology"/>
<organism evidence="10 11">
    <name type="scientific">Desulfomicrobium macestii</name>
    <dbReference type="NCBI Taxonomy" id="90731"/>
    <lineage>
        <taxon>Bacteria</taxon>
        <taxon>Pseudomonadati</taxon>
        <taxon>Thermodesulfobacteriota</taxon>
        <taxon>Desulfovibrionia</taxon>
        <taxon>Desulfovibrionales</taxon>
        <taxon>Desulfomicrobiaceae</taxon>
        <taxon>Desulfomicrobium</taxon>
    </lineage>
</organism>
<protein>
    <submittedName>
        <fullName evidence="10">CRISPR-associated endonuclease/helicase Cas3</fullName>
        <ecNumber evidence="10">3.1.-.-</ecNumber>
        <ecNumber evidence="10">3.6.4.-</ecNumber>
    </submittedName>
</protein>
<evidence type="ECO:0000256" key="8">
    <source>
        <dbReference type="ARBA" id="ARBA00023118"/>
    </source>
</evidence>
<keyword evidence="11" id="KW-1185">Reference proteome</keyword>
<evidence type="ECO:0000256" key="2">
    <source>
        <dbReference type="ARBA" id="ARBA00009046"/>
    </source>
</evidence>
<dbReference type="GO" id="GO:0004519">
    <property type="term" value="F:endonuclease activity"/>
    <property type="evidence" value="ECO:0007669"/>
    <property type="project" value="UniProtKB-KW"/>
</dbReference>
<dbReference type="PROSITE" id="PS51643">
    <property type="entry name" value="HD_CAS3"/>
    <property type="match status" value="1"/>
</dbReference>
<keyword evidence="6" id="KW-0347">Helicase</keyword>
<dbReference type="SUPFAM" id="SSF52540">
    <property type="entry name" value="P-loop containing nucleoside triphosphate hydrolases"/>
    <property type="match status" value="1"/>
</dbReference>
<keyword evidence="5 10" id="KW-0378">Hydrolase</keyword>
<dbReference type="InterPro" id="IPR048824">
    <property type="entry name" value="Cas3-like_C"/>
</dbReference>
<sequence length="1097" mass="123351">MNILLISECSGNAIKETQRILDQFSERRGVRTWQTAITRAGLDTLRRLLRKTARKNTAVACYWIRGIDHSELLWIVGASDRFNAQGAVPTNETSRNILRTKDENDWHTLREIHLLTTLAALLHDMGKACAQFQQRLKPTGVATRNLLRHEWISLRIFQAFVGQDDDLAWLARLTRQDITAVDCLKFLQADGCGATSPEPFRSLPPLAQAVGWLIVTHHRLPIRPMGDSDGLQAAMLEAIPFSITAGWNEQFNISDPKELKAYWHFKHGLPVDLSSWRERAAKCARKLMECPSGQITQSLENPYVMHLARLALTLADHEYSSRSNLEDRLKGEAGYPLHANTNRKTGQLSQQLDEHLLGVEKLCGEIVHALPKLAEELPRLARHRGLRQRSAIKRFRWQDKAAELAESIRVRTAAQGAFIVNMASTGCGKTLGNARIFYALADPVKGMRCAFALGLRTLTLQTGREYRERLHLGEDEVAIQVGGAASRELFDHYAEEAGGAESAQSLFPDEGHVMFEGNADAHPVLRRILNESNARALLAAPLLTCTIDHLVPATESVRGGHQILPMLRLLSGDLVLDELDDYDIGDLPAVARLMHWAGMLGSRVLISSATLPPALVQGMFEAYHEGRRIFQRNRGQRPGEEADVCCVWVDEFQVSVHDCADVNAFMLAHGVFVGKRASMIGKAPVLRRAALLPVSIASKQPHEIRLAYTRIILDGALRLHEQHHTRDPISKTRVSFGLARMANIGPLRDVAQALYRLELPAHVRVHLCVYHSRYPLLMRSAIEHRLDTVLNRKQPLAVFDLPEIRRLLDAEPGCEHIFMVLGSPVTEVGRDHDYDWAVVEPSSMRSLIQLAGRIRRHRPEACDTPNVLILTRNVKSLEHPGQPAFQKPGFESEKCKLRSHALEQLLRPDQYEIIDARPRILSAEMLKPSENLVDLEHERLANLMQGEAPRELSAREQRAGIKALASVGAYSWWRQQGSMFCGILQREQPFRKQIRPDIDLVLLPDEDKDGWILHEIRDERGQRSYVAQDARLIRIEIDFSGTVQPWGHVDYFSALTELAEQMDMGLEFCAKKFGTITLPENPNGWSFHPALGFGTTA</sequence>
<dbReference type="NCBIfam" id="TIGR02562">
    <property type="entry name" value="cas3_yersinia"/>
    <property type="match status" value="1"/>
</dbReference>
<evidence type="ECO:0000256" key="3">
    <source>
        <dbReference type="ARBA" id="ARBA00022723"/>
    </source>
</evidence>
<dbReference type="EC" id="3.1.-.-" evidence="10"/>
<keyword evidence="10" id="KW-0255">Endonuclease</keyword>
<dbReference type="Pfam" id="PF22590">
    <property type="entry name" value="Cas3-like_C_2"/>
    <property type="match status" value="1"/>
</dbReference>
<comment type="caution">
    <text evidence="10">The sequence shown here is derived from an EMBL/GenBank/DDBJ whole genome shotgun (WGS) entry which is preliminary data.</text>
</comment>
<evidence type="ECO:0000313" key="10">
    <source>
        <dbReference type="EMBL" id="MBE1427180.1"/>
    </source>
</evidence>
<dbReference type="EC" id="3.6.4.-" evidence="10"/>
<keyword evidence="4" id="KW-0547">Nucleotide-binding</keyword>
<keyword evidence="10" id="KW-0540">Nuclease</keyword>
<dbReference type="InterPro" id="IPR006483">
    <property type="entry name" value="CRISPR-assoc_Cas3_HD"/>
</dbReference>
<evidence type="ECO:0000256" key="7">
    <source>
        <dbReference type="ARBA" id="ARBA00022840"/>
    </source>
</evidence>
<evidence type="ECO:0000256" key="5">
    <source>
        <dbReference type="ARBA" id="ARBA00022801"/>
    </source>
</evidence>
<accession>A0ABR9H8Z8</accession>
<gene>
    <name evidence="10" type="ORF">H4684_003869</name>
</gene>
<dbReference type="InterPro" id="IPR038257">
    <property type="entry name" value="CRISPR-assoc_Cas3_HD_sf"/>
</dbReference>
<comment type="similarity">
    <text evidence="1">In the N-terminal section; belongs to the CRISPR-associated nuclease Cas3-HD family.</text>
</comment>
<comment type="similarity">
    <text evidence="2">In the central section; belongs to the CRISPR-associated helicase Cas3 family.</text>
</comment>
<evidence type="ECO:0000313" key="11">
    <source>
        <dbReference type="Proteomes" id="UP000639010"/>
    </source>
</evidence>
<evidence type="ECO:0000259" key="9">
    <source>
        <dbReference type="PROSITE" id="PS51643"/>
    </source>
</evidence>
<keyword evidence="7" id="KW-0067">ATP-binding</keyword>